<evidence type="ECO:0000313" key="6">
    <source>
        <dbReference type="Proteomes" id="UP000050794"/>
    </source>
</evidence>
<protein>
    <submittedName>
        <fullName evidence="7">Neur_chan_LBD domain-containing protein</fullName>
    </submittedName>
</protein>
<feature type="domain" description="Neurotransmitter-gated ion-channel ligand-binding" evidence="4">
    <location>
        <begin position="1"/>
        <end position="163"/>
    </location>
</feature>
<dbReference type="InterPro" id="IPR018000">
    <property type="entry name" value="Neurotransmitter_ion_chnl_CS"/>
</dbReference>
<keyword evidence="6" id="KW-1185">Reference proteome</keyword>
<accession>A0A183VFX3</accession>
<sequence length="188" mass="22312">MDLYVNEIWHDSKLAFGHLSPCKGNLTLNEAVLSRLWTPNSCFVNSKIADIHDPPSRNIYLTLFSNGTVWVNYRVRVKGPCSMDLSNFPMDTQTCLLIYESFNYNNQEVRMRWNAGRPDPVYMLRPINLPDFDIQKIDPILVRVVHPARMWDELQVRFTFKRRCVWYFLQSYVPTYLTIIIRFDINHF</sequence>
<evidence type="ECO:0000256" key="2">
    <source>
        <dbReference type="ARBA" id="ARBA00023136"/>
    </source>
</evidence>
<dbReference type="PRINTS" id="PR00252">
    <property type="entry name" value="NRIONCHANNEL"/>
</dbReference>
<keyword evidence="3" id="KW-0813">Transport</keyword>
<evidence type="ECO:0000256" key="1">
    <source>
        <dbReference type="ARBA" id="ARBA00004141"/>
    </source>
</evidence>
<dbReference type="InterPro" id="IPR006201">
    <property type="entry name" value="Neur_channel"/>
</dbReference>
<dbReference type="Pfam" id="PF02931">
    <property type="entry name" value="Neur_chan_LBD"/>
    <property type="match status" value="1"/>
</dbReference>
<comment type="similarity">
    <text evidence="3">Belongs to the ligand-gated ion channel (TC 1.A.9) family.</text>
</comment>
<proteinExistence type="inferred from homology"/>
<organism evidence="6 7">
    <name type="scientific">Toxocara canis</name>
    <name type="common">Canine roundworm</name>
    <dbReference type="NCBI Taxonomy" id="6265"/>
    <lineage>
        <taxon>Eukaryota</taxon>
        <taxon>Metazoa</taxon>
        <taxon>Ecdysozoa</taxon>
        <taxon>Nematoda</taxon>
        <taxon>Chromadorea</taxon>
        <taxon>Rhabditida</taxon>
        <taxon>Spirurina</taxon>
        <taxon>Ascaridomorpha</taxon>
        <taxon>Ascaridoidea</taxon>
        <taxon>Toxocaridae</taxon>
        <taxon>Toxocara</taxon>
    </lineage>
</organism>
<keyword evidence="2" id="KW-0472">Membrane</keyword>
<dbReference type="PANTHER" id="PTHR18945">
    <property type="entry name" value="NEUROTRANSMITTER GATED ION CHANNEL"/>
    <property type="match status" value="1"/>
</dbReference>
<evidence type="ECO:0000313" key="5">
    <source>
        <dbReference type="EMBL" id="VDM50964.1"/>
    </source>
</evidence>
<dbReference type="WBParaSite" id="TCNE_0001964701-mRNA-1">
    <property type="protein sequence ID" value="TCNE_0001964701-mRNA-1"/>
    <property type="gene ID" value="TCNE_0001964701"/>
</dbReference>
<evidence type="ECO:0000259" key="4">
    <source>
        <dbReference type="Pfam" id="PF02931"/>
    </source>
</evidence>
<dbReference type="InterPro" id="IPR036734">
    <property type="entry name" value="Neur_chan_lig-bd_sf"/>
</dbReference>
<dbReference type="AlphaFoldDB" id="A0A183VFX3"/>
<dbReference type="Proteomes" id="UP000050794">
    <property type="component" value="Unassembled WGS sequence"/>
</dbReference>
<dbReference type="SUPFAM" id="SSF63712">
    <property type="entry name" value="Nicotinic receptor ligand binding domain-like"/>
    <property type="match status" value="1"/>
</dbReference>
<gene>
    <name evidence="5" type="ORF">TCNE_LOCUS19643</name>
</gene>
<dbReference type="GO" id="GO:0016020">
    <property type="term" value="C:membrane"/>
    <property type="evidence" value="ECO:0007669"/>
    <property type="project" value="UniProtKB-SubCell"/>
</dbReference>
<dbReference type="GO" id="GO:0004888">
    <property type="term" value="F:transmembrane signaling receptor activity"/>
    <property type="evidence" value="ECO:0007669"/>
    <property type="project" value="InterPro"/>
</dbReference>
<keyword evidence="3" id="KW-0407">Ion channel</keyword>
<dbReference type="InterPro" id="IPR006202">
    <property type="entry name" value="Neur_chan_lig-bd"/>
</dbReference>
<keyword evidence="3" id="KW-0406">Ion transport</keyword>
<dbReference type="EMBL" id="UYWY01027245">
    <property type="protein sequence ID" value="VDM50964.1"/>
    <property type="molecule type" value="Genomic_DNA"/>
</dbReference>
<reference evidence="5 6" key="2">
    <citation type="submission" date="2018-11" db="EMBL/GenBank/DDBJ databases">
        <authorList>
            <consortium name="Pathogen Informatics"/>
        </authorList>
    </citation>
    <scope>NUCLEOTIDE SEQUENCE [LARGE SCALE GENOMIC DNA]</scope>
</reference>
<reference evidence="7" key="1">
    <citation type="submission" date="2016-06" db="UniProtKB">
        <authorList>
            <consortium name="WormBaseParasite"/>
        </authorList>
    </citation>
    <scope>IDENTIFICATION</scope>
</reference>
<name>A0A183VFX3_TOXCA</name>
<dbReference type="CDD" id="cd18990">
    <property type="entry name" value="LGIC_ECD_GABAAR"/>
    <property type="match status" value="1"/>
</dbReference>
<evidence type="ECO:0000313" key="7">
    <source>
        <dbReference type="WBParaSite" id="TCNE_0001964701-mRNA-1"/>
    </source>
</evidence>
<dbReference type="PROSITE" id="PS00236">
    <property type="entry name" value="NEUROTR_ION_CHANNEL"/>
    <property type="match status" value="1"/>
</dbReference>
<dbReference type="Gene3D" id="2.70.170.10">
    <property type="entry name" value="Neurotransmitter-gated ion-channel ligand-binding domain"/>
    <property type="match status" value="1"/>
</dbReference>
<dbReference type="GO" id="GO:0005230">
    <property type="term" value="F:extracellular ligand-gated monoatomic ion channel activity"/>
    <property type="evidence" value="ECO:0007669"/>
    <property type="project" value="InterPro"/>
</dbReference>
<comment type="subcellular location">
    <subcellularLocation>
        <location evidence="1">Membrane</location>
        <topology evidence="1">Multi-pass membrane protein</topology>
    </subcellularLocation>
</comment>
<evidence type="ECO:0000256" key="3">
    <source>
        <dbReference type="RuleBase" id="RU000687"/>
    </source>
</evidence>